<protein>
    <recommendedName>
        <fullName evidence="3">SGNH/GDSL hydrolase family protein</fullName>
    </recommendedName>
</protein>
<dbReference type="EMBL" id="NIDE01000017">
    <property type="protein sequence ID" value="OWK36361.1"/>
    <property type="molecule type" value="Genomic_DNA"/>
</dbReference>
<sequence>MTDAATTPRNARRFLPPLLLLLALLLIDGALVSFRDTWERYSPDDYAERVRGCQQRPRDFVLVGGSPVSEGLNPAVVAGVTWRGQVLSDGYAVGLPGGTAADVFYAVRHACPTLPKVIVYGIAASDLNDSRLEPHGPYSLMTWGDWSEWVGGHPESAEWVTRHFVQGRLSRCWAAYRYRYGIRTWAAAELDARFPGSCPEAAKEARTNRNYSDALRGGNGYAPAEWFVGFQYDDRKRAGWEAPPFEFLDKYRTGNHLKYLPRLAEWCAERGTTLILLDMPVTEDLETRYPAVLAEYHRRLDELEAERKIVVWRASRQAVGLDDTQFADIIHLNGSGAARLSGWLRARLAGDGK</sequence>
<accession>A0A225D434</accession>
<keyword evidence="2" id="KW-1185">Reference proteome</keyword>
<dbReference type="AlphaFoldDB" id="A0A225D434"/>
<evidence type="ECO:0000313" key="1">
    <source>
        <dbReference type="EMBL" id="OWK36361.1"/>
    </source>
</evidence>
<reference evidence="2" key="1">
    <citation type="submission" date="2017-06" db="EMBL/GenBank/DDBJ databases">
        <title>Genome analysis of Fimbriiglobus ruber SP5, the first member of the order Planctomycetales with confirmed chitinolytic capability.</title>
        <authorList>
            <person name="Ravin N.V."/>
            <person name="Rakitin A.L."/>
            <person name="Ivanova A.A."/>
            <person name="Beletsky A.V."/>
            <person name="Kulichevskaya I.S."/>
            <person name="Mardanov A.V."/>
            <person name="Dedysh S.N."/>
        </authorList>
    </citation>
    <scope>NUCLEOTIDE SEQUENCE [LARGE SCALE GENOMIC DNA]</scope>
    <source>
        <strain evidence="2">SP5</strain>
    </source>
</reference>
<dbReference type="OrthoDB" id="266955at2"/>
<proteinExistence type="predicted"/>
<comment type="caution">
    <text evidence="1">The sequence shown here is derived from an EMBL/GenBank/DDBJ whole genome shotgun (WGS) entry which is preliminary data.</text>
</comment>
<dbReference type="SUPFAM" id="SSF52266">
    <property type="entry name" value="SGNH hydrolase"/>
    <property type="match status" value="1"/>
</dbReference>
<dbReference type="RefSeq" id="WP_088259377.1">
    <property type="nucleotide sequence ID" value="NZ_NIDE01000017.1"/>
</dbReference>
<dbReference type="Proteomes" id="UP000214646">
    <property type="component" value="Unassembled WGS sequence"/>
</dbReference>
<evidence type="ECO:0000313" key="2">
    <source>
        <dbReference type="Proteomes" id="UP000214646"/>
    </source>
</evidence>
<gene>
    <name evidence="1" type="ORF">FRUB_08924</name>
</gene>
<evidence type="ECO:0008006" key="3">
    <source>
        <dbReference type="Google" id="ProtNLM"/>
    </source>
</evidence>
<organism evidence="1 2">
    <name type="scientific">Fimbriiglobus ruber</name>
    <dbReference type="NCBI Taxonomy" id="1908690"/>
    <lineage>
        <taxon>Bacteria</taxon>
        <taxon>Pseudomonadati</taxon>
        <taxon>Planctomycetota</taxon>
        <taxon>Planctomycetia</taxon>
        <taxon>Gemmatales</taxon>
        <taxon>Gemmataceae</taxon>
        <taxon>Fimbriiglobus</taxon>
    </lineage>
</organism>
<name>A0A225D434_9BACT</name>